<evidence type="ECO:0000256" key="3">
    <source>
        <dbReference type="ARBA" id="ARBA00022729"/>
    </source>
</evidence>
<feature type="compositionally biased region" description="Polar residues" evidence="10">
    <location>
        <begin position="628"/>
        <end position="643"/>
    </location>
</feature>
<evidence type="ECO:0000259" key="11">
    <source>
        <dbReference type="PROSITE" id="PS50287"/>
    </source>
</evidence>
<protein>
    <recommendedName>
        <fullName evidence="11">SRCR domain-containing protein</fullName>
    </recommendedName>
</protein>
<dbReference type="PROSITE" id="PS50287">
    <property type="entry name" value="SRCR_2"/>
    <property type="match status" value="3"/>
</dbReference>
<keyword evidence="5" id="KW-1133">Transmembrane helix</keyword>
<keyword evidence="13" id="KW-1185">Reference proteome</keyword>
<dbReference type="InterPro" id="IPR036772">
    <property type="entry name" value="SRCR-like_dom_sf"/>
</dbReference>
<comment type="caution">
    <text evidence="12">The sequence shown here is derived from an EMBL/GenBank/DDBJ whole genome shotgun (WGS) entry which is preliminary data.</text>
</comment>
<feature type="compositionally biased region" description="Basic and acidic residues" evidence="10">
    <location>
        <begin position="536"/>
        <end position="569"/>
    </location>
</feature>
<proteinExistence type="predicted"/>
<keyword evidence="6" id="KW-0472">Membrane</keyword>
<keyword evidence="4" id="KW-0677">Repeat</keyword>
<name>A0A8B6E002_MYTGA</name>
<gene>
    <name evidence="12" type="ORF">MGAL_10B084702</name>
</gene>
<sequence>MWYETVLRIENIFVKIGAAVADILQPLSTMATMFSNQYTSLHRSRLLQLVRVDNVFQTVTNVRLVGGNRTEGRLEVYWNGTWVNACDDRFNNDEKGPSVVCRMLGISWSGFFNKNYRKGNRTVPINNINCESGLESDIIQCTPRQCMETCCGHDKDIGVSCYDDNVAIRLNSKSSYFDGTVEVYIPTKRYWEWVPMCADGFGHEEAEVVCRNLHFSTTGSTASSLQMTSSEQMLNEFFNCNGTERQLIQCPKEARKSCPSNRVAVVSCDHSEVRLINGKDSSEGWLKVKYEGKWGNVCATGFGEKDAKVVCRMLGFETRHVELMHNQQSGHGKGHTHLTNVACDGNEKDITACANVQWNTQCPENDIVGIKCYHSECSRPSMPYSRGTSGTAHDRHENSERQSQSAHSGAISSSVHDLSPTLWHALDVWRCTNHLGGGLAEALQALATCGMGLSNENWVDSMIALQILAEAAKSNIAAMKILHSLARGSRPKVKGGSPPDSSRSDDSDVYSVTSDNSEKAHESRSIGSSKPSLSDIYERSEEDHDSARKSKHTRSDQEKQDISPEKSPEQQKTALSIENLEKFESSLKKEKPQRTTASREREVSFAENAKNKMTDKNRIKTYTRDSLRTNPSTRDSKRGSSFHSDPLPGTAWKAEVGSDLPSGRASEASSVPTYTNLPVSETPGINGWHWEVAITFTDTLAEICLYGSNANIQKIALMGINKDVSEPFKRGYSSVPLVSAGLLDLAFFHATNEVRDGGPNDWSWRIRFGAIQSLVKICRSLASDKAREGMRTAAWNSLLRAHSMEKDDRVLEALKVGQVHTDLESLLNKPTLCNPGRLGGMIAGGLSNIYLPPLPPAVNPYVPSARKSSPPPKVQQVSPRQKKPNRTTLKEEIQLATALYEPPVGVNTRLSFDLRRIVEDQWRKELQLDLEKEEKGRQKEIEINQKEEEDRQKELEERRAQKLQKILG</sequence>
<dbReference type="Gene3D" id="3.10.250.10">
    <property type="entry name" value="SRCR-like domain"/>
    <property type="match status" value="3"/>
</dbReference>
<dbReference type="InterPro" id="IPR001190">
    <property type="entry name" value="SRCR"/>
</dbReference>
<evidence type="ECO:0000313" key="13">
    <source>
        <dbReference type="Proteomes" id="UP000596742"/>
    </source>
</evidence>
<dbReference type="OrthoDB" id="10016194at2759"/>
<feature type="region of interest" description="Disordered" evidence="10">
    <location>
        <begin position="380"/>
        <end position="412"/>
    </location>
</feature>
<comment type="caution">
    <text evidence="9">Lacks conserved residue(s) required for the propagation of feature annotation.</text>
</comment>
<dbReference type="Proteomes" id="UP000596742">
    <property type="component" value="Unassembled WGS sequence"/>
</dbReference>
<dbReference type="FunFam" id="3.10.250.10:FF:000016">
    <property type="entry name" value="Scavenger receptor cysteine-rich protein type 12"/>
    <property type="match status" value="2"/>
</dbReference>
<dbReference type="Pfam" id="PF00530">
    <property type="entry name" value="SRCR"/>
    <property type="match status" value="3"/>
</dbReference>
<feature type="disulfide bond" evidence="9">
    <location>
        <begin position="311"/>
        <end position="372"/>
    </location>
</feature>
<dbReference type="SUPFAM" id="SSF56487">
    <property type="entry name" value="SRCR-like"/>
    <property type="match status" value="3"/>
</dbReference>
<dbReference type="AlphaFoldDB" id="A0A8B6E002"/>
<keyword evidence="3" id="KW-0732">Signal</keyword>
<dbReference type="Pfam" id="PF15877">
    <property type="entry name" value="TMEM232"/>
    <property type="match status" value="2"/>
</dbReference>
<feature type="compositionally biased region" description="Low complexity" evidence="10">
    <location>
        <begin position="402"/>
        <end position="412"/>
    </location>
</feature>
<evidence type="ECO:0000256" key="10">
    <source>
        <dbReference type="SAM" id="MobiDB-lite"/>
    </source>
</evidence>
<feature type="domain" description="SRCR" evidence="11">
    <location>
        <begin position="273"/>
        <end position="373"/>
    </location>
</feature>
<dbReference type="EMBL" id="UYJE01004219">
    <property type="protein sequence ID" value="VDI26154.1"/>
    <property type="molecule type" value="Genomic_DNA"/>
</dbReference>
<comment type="subcellular location">
    <subcellularLocation>
        <location evidence="1">Membrane</location>
        <topology evidence="1">Single-pass membrane protein</topology>
    </subcellularLocation>
</comment>
<dbReference type="GO" id="GO:0016020">
    <property type="term" value="C:membrane"/>
    <property type="evidence" value="ECO:0007669"/>
    <property type="project" value="UniProtKB-SubCell"/>
</dbReference>
<evidence type="ECO:0000256" key="6">
    <source>
        <dbReference type="ARBA" id="ARBA00023136"/>
    </source>
</evidence>
<feature type="compositionally biased region" description="Basic and acidic residues" evidence="10">
    <location>
        <begin position="933"/>
        <end position="960"/>
    </location>
</feature>
<feature type="disulfide bond" evidence="9">
    <location>
        <begin position="298"/>
        <end position="362"/>
    </location>
</feature>
<reference evidence="12" key="1">
    <citation type="submission" date="2018-11" db="EMBL/GenBank/DDBJ databases">
        <authorList>
            <person name="Alioto T."/>
            <person name="Alioto T."/>
        </authorList>
    </citation>
    <scope>NUCLEOTIDE SEQUENCE</scope>
</reference>
<dbReference type="InterPro" id="IPR031747">
    <property type="entry name" value="TMEM232"/>
</dbReference>
<feature type="disulfide bond" evidence="9">
    <location>
        <begin position="343"/>
        <end position="353"/>
    </location>
</feature>
<keyword evidence="7 9" id="KW-1015">Disulfide bond</keyword>
<evidence type="ECO:0000256" key="7">
    <source>
        <dbReference type="ARBA" id="ARBA00023157"/>
    </source>
</evidence>
<feature type="region of interest" description="Disordered" evidence="10">
    <location>
        <begin position="933"/>
        <end position="968"/>
    </location>
</feature>
<feature type="compositionally biased region" description="Basic and acidic residues" evidence="10">
    <location>
        <begin position="579"/>
        <end position="627"/>
    </location>
</feature>
<dbReference type="CDD" id="cd22249">
    <property type="entry name" value="UDM1_RNF168_RNF169-like"/>
    <property type="match status" value="1"/>
</dbReference>
<feature type="disulfide bond" evidence="9">
    <location>
        <begin position="240"/>
        <end position="250"/>
    </location>
</feature>
<keyword evidence="2" id="KW-0812">Transmembrane</keyword>
<feature type="region of interest" description="Disordered" evidence="10">
    <location>
        <begin position="861"/>
        <end position="886"/>
    </location>
</feature>
<dbReference type="PRINTS" id="PR00258">
    <property type="entry name" value="SPERACTRCPTR"/>
</dbReference>
<accession>A0A8B6E002</accession>
<dbReference type="PANTHER" id="PTHR28651">
    <property type="entry name" value="TRANSMEMBRANE PROTEIN 232"/>
    <property type="match status" value="1"/>
</dbReference>
<dbReference type="SMART" id="SM00202">
    <property type="entry name" value="SR"/>
    <property type="match status" value="3"/>
</dbReference>
<feature type="domain" description="SRCR" evidence="11">
    <location>
        <begin position="62"/>
        <end position="162"/>
    </location>
</feature>
<evidence type="ECO:0000256" key="8">
    <source>
        <dbReference type="ARBA" id="ARBA00023180"/>
    </source>
</evidence>
<evidence type="ECO:0000256" key="4">
    <source>
        <dbReference type="ARBA" id="ARBA00022737"/>
    </source>
</evidence>
<evidence type="ECO:0000256" key="1">
    <source>
        <dbReference type="ARBA" id="ARBA00004167"/>
    </source>
</evidence>
<evidence type="ECO:0000313" key="12">
    <source>
        <dbReference type="EMBL" id="VDI26154.1"/>
    </source>
</evidence>
<organism evidence="12 13">
    <name type="scientific">Mytilus galloprovincialis</name>
    <name type="common">Mediterranean mussel</name>
    <dbReference type="NCBI Taxonomy" id="29158"/>
    <lineage>
        <taxon>Eukaryota</taxon>
        <taxon>Metazoa</taxon>
        <taxon>Spiralia</taxon>
        <taxon>Lophotrochozoa</taxon>
        <taxon>Mollusca</taxon>
        <taxon>Bivalvia</taxon>
        <taxon>Autobranchia</taxon>
        <taxon>Pteriomorphia</taxon>
        <taxon>Mytilida</taxon>
        <taxon>Mytiloidea</taxon>
        <taxon>Mytilidae</taxon>
        <taxon>Mytilinae</taxon>
        <taxon>Mytilus</taxon>
    </lineage>
</organism>
<evidence type="ECO:0000256" key="5">
    <source>
        <dbReference type="ARBA" id="ARBA00022989"/>
    </source>
</evidence>
<keyword evidence="8" id="KW-0325">Glycoprotein</keyword>
<feature type="region of interest" description="Disordered" evidence="10">
    <location>
        <begin position="488"/>
        <end position="675"/>
    </location>
</feature>
<evidence type="ECO:0000256" key="9">
    <source>
        <dbReference type="PROSITE-ProRule" id="PRU00196"/>
    </source>
</evidence>
<dbReference type="PANTHER" id="PTHR28651:SF1">
    <property type="entry name" value="TRANSMEMBRANE PROTEIN 232"/>
    <property type="match status" value="1"/>
</dbReference>
<evidence type="ECO:0000256" key="2">
    <source>
        <dbReference type="ARBA" id="ARBA00022692"/>
    </source>
</evidence>
<feature type="domain" description="SRCR" evidence="11">
    <location>
        <begin position="168"/>
        <end position="269"/>
    </location>
</feature>